<accession>A0A6A3YYB8</accession>
<sequence>MMILSLVRNYMPAYNKVRRRSAVTNSFGCCLLLFRHH</sequence>
<dbReference type="EMBL" id="QXGA01000148">
    <property type="protein sequence ID" value="KAE9151417.1"/>
    <property type="molecule type" value="Genomic_DNA"/>
</dbReference>
<dbReference type="EMBL" id="QXFZ01000185">
    <property type="protein sequence ID" value="KAE9128211.1"/>
    <property type="molecule type" value="Genomic_DNA"/>
</dbReference>
<dbReference type="AlphaFoldDB" id="A0A6A3YYB8"/>
<evidence type="ECO:0000313" key="3">
    <source>
        <dbReference type="EMBL" id="KAE9128211.1"/>
    </source>
</evidence>
<evidence type="ECO:0000313" key="8">
    <source>
        <dbReference type="EMBL" id="KAE9323772.1"/>
    </source>
</evidence>
<organism evidence="6 10">
    <name type="scientific">Phytophthora fragariae</name>
    <dbReference type="NCBI Taxonomy" id="53985"/>
    <lineage>
        <taxon>Eukaryota</taxon>
        <taxon>Sar</taxon>
        <taxon>Stramenopiles</taxon>
        <taxon>Oomycota</taxon>
        <taxon>Peronosporomycetes</taxon>
        <taxon>Peronosporales</taxon>
        <taxon>Peronosporaceae</taxon>
        <taxon>Phytophthora</taxon>
    </lineage>
</organism>
<evidence type="ECO:0000313" key="10">
    <source>
        <dbReference type="Proteomes" id="UP000433483"/>
    </source>
</evidence>
<dbReference type="EMBL" id="QXFX01000158">
    <property type="protein sequence ID" value="KAE9128443.1"/>
    <property type="molecule type" value="Genomic_DNA"/>
</dbReference>
<evidence type="ECO:0000313" key="5">
    <source>
        <dbReference type="EMBL" id="KAE9151417.1"/>
    </source>
</evidence>
<evidence type="ECO:0000313" key="2">
    <source>
        <dbReference type="EMBL" id="KAE9022814.1"/>
    </source>
</evidence>
<dbReference type="Proteomes" id="UP000460718">
    <property type="component" value="Unassembled WGS sequence"/>
</dbReference>
<evidence type="ECO:0000313" key="14">
    <source>
        <dbReference type="Proteomes" id="UP000441208"/>
    </source>
</evidence>
<reference evidence="9 10" key="1">
    <citation type="submission" date="2018-08" db="EMBL/GenBank/DDBJ databases">
        <title>Genomic investigation of the strawberry pathogen Phytophthora fragariae indicates pathogenicity is determined by transcriptional variation in three key races.</title>
        <authorList>
            <person name="Adams T.M."/>
            <person name="Armitage A.D."/>
            <person name="Sobczyk M.K."/>
            <person name="Bates H.J."/>
            <person name="Dunwell J.M."/>
            <person name="Nellist C.F."/>
            <person name="Harrison R.J."/>
        </authorList>
    </citation>
    <scope>NUCLEOTIDE SEQUENCE [LARGE SCALE GENOMIC DNA]</scope>
    <source>
        <strain evidence="8 11">A4</strain>
        <strain evidence="7 12">BC-1</strain>
        <strain evidence="6 10">NOV-27</strain>
        <strain evidence="5 13">NOV-5</strain>
        <strain evidence="3 14">NOV-71</strain>
        <strain evidence="1 9">NOV-9</strain>
        <strain evidence="4 16">ONT-3</strain>
        <strain evidence="2 15">SCRP245</strain>
    </source>
</reference>
<evidence type="ECO:0000313" key="11">
    <source>
        <dbReference type="Proteomes" id="UP000437068"/>
    </source>
</evidence>
<dbReference type="Proteomes" id="UP000440367">
    <property type="component" value="Unassembled WGS sequence"/>
</dbReference>
<dbReference type="Proteomes" id="UP000488956">
    <property type="component" value="Unassembled WGS sequence"/>
</dbReference>
<gene>
    <name evidence="8" type="ORF">PF001_g3764</name>
    <name evidence="7" type="ORF">PF002_g6513</name>
    <name evidence="6" type="ORF">PF005_g5152</name>
    <name evidence="5" type="ORF">PF006_g4294</name>
    <name evidence="3" type="ORF">PF007_g5339</name>
    <name evidence="1" type="ORF">PF009_g4230</name>
    <name evidence="4" type="ORF">PF010_g4509</name>
    <name evidence="2" type="ORF">PF011_g4280</name>
</gene>
<proteinExistence type="predicted"/>
<dbReference type="Proteomes" id="UP000440732">
    <property type="component" value="Unassembled WGS sequence"/>
</dbReference>
<dbReference type="EMBL" id="QXFW01000153">
    <property type="protein sequence ID" value="KAE9022814.1"/>
    <property type="molecule type" value="Genomic_DNA"/>
</dbReference>
<evidence type="ECO:0000313" key="13">
    <source>
        <dbReference type="Proteomes" id="UP000440732"/>
    </source>
</evidence>
<dbReference type="Proteomes" id="UP000429523">
    <property type="component" value="Unassembled WGS sequence"/>
</dbReference>
<evidence type="ECO:0000313" key="7">
    <source>
        <dbReference type="EMBL" id="KAE9246935.1"/>
    </source>
</evidence>
<dbReference type="EMBL" id="QXGE01000121">
    <property type="protein sequence ID" value="KAE9323772.1"/>
    <property type="molecule type" value="Genomic_DNA"/>
</dbReference>
<comment type="caution">
    <text evidence="6">The sequence shown here is derived from an EMBL/GenBank/DDBJ whole genome shotgun (WGS) entry which is preliminary data.</text>
</comment>
<dbReference type="EMBL" id="QXGF01000130">
    <property type="protein sequence ID" value="KAE8946140.1"/>
    <property type="molecule type" value="Genomic_DNA"/>
</dbReference>
<evidence type="ECO:0000313" key="4">
    <source>
        <dbReference type="EMBL" id="KAE9128443.1"/>
    </source>
</evidence>
<evidence type="ECO:0000313" key="16">
    <source>
        <dbReference type="Proteomes" id="UP000488956"/>
    </source>
</evidence>
<evidence type="ECO:0000313" key="9">
    <source>
        <dbReference type="Proteomes" id="UP000429523"/>
    </source>
</evidence>
<dbReference type="EMBL" id="QXGB01000175">
    <property type="protein sequence ID" value="KAE9226363.1"/>
    <property type="molecule type" value="Genomic_DNA"/>
</dbReference>
<evidence type="ECO:0000313" key="12">
    <source>
        <dbReference type="Proteomes" id="UP000440367"/>
    </source>
</evidence>
<dbReference type="Proteomes" id="UP000437068">
    <property type="component" value="Unassembled WGS sequence"/>
</dbReference>
<evidence type="ECO:0000313" key="15">
    <source>
        <dbReference type="Proteomes" id="UP000460718"/>
    </source>
</evidence>
<name>A0A6A3YYB8_9STRA</name>
<dbReference type="EMBL" id="QXGD01000228">
    <property type="protein sequence ID" value="KAE9246935.1"/>
    <property type="molecule type" value="Genomic_DNA"/>
</dbReference>
<protein>
    <submittedName>
        <fullName evidence="6">Uncharacterized protein</fullName>
    </submittedName>
</protein>
<evidence type="ECO:0000313" key="6">
    <source>
        <dbReference type="EMBL" id="KAE9226363.1"/>
    </source>
</evidence>
<evidence type="ECO:0000313" key="1">
    <source>
        <dbReference type="EMBL" id="KAE8946140.1"/>
    </source>
</evidence>
<dbReference type="Proteomes" id="UP000433483">
    <property type="component" value="Unassembled WGS sequence"/>
</dbReference>
<dbReference type="Proteomes" id="UP000441208">
    <property type="component" value="Unassembled WGS sequence"/>
</dbReference>
<keyword evidence="10" id="KW-1185">Reference proteome</keyword>